<dbReference type="AlphaFoldDB" id="A0A4V1RKL2"/>
<evidence type="ECO:0000313" key="3">
    <source>
        <dbReference type="Proteomes" id="UP000291838"/>
    </source>
</evidence>
<feature type="transmembrane region" description="Helical" evidence="1">
    <location>
        <begin position="15"/>
        <end position="34"/>
    </location>
</feature>
<gene>
    <name evidence="2" type="ORF">EUA06_06960</name>
</gene>
<protein>
    <submittedName>
        <fullName evidence="2">Uncharacterized protein</fullName>
    </submittedName>
</protein>
<dbReference type="Proteomes" id="UP000291838">
    <property type="component" value="Unassembled WGS sequence"/>
</dbReference>
<reference evidence="2 3" key="1">
    <citation type="submission" date="2019-01" db="EMBL/GenBank/DDBJ databases">
        <title>Novel species of Nocardioides.</title>
        <authorList>
            <person name="Liu Q."/>
            <person name="Xin Y.-H."/>
        </authorList>
    </citation>
    <scope>NUCLEOTIDE SEQUENCE [LARGE SCALE GENOMIC DNA]</scope>
    <source>
        <strain evidence="2 3">HLT3-15</strain>
    </source>
</reference>
<dbReference type="EMBL" id="SDWS01000002">
    <property type="protein sequence ID" value="RYB92672.1"/>
    <property type="molecule type" value="Genomic_DNA"/>
</dbReference>
<dbReference type="OrthoDB" id="9956683at2"/>
<comment type="caution">
    <text evidence="2">The sequence shown here is derived from an EMBL/GenBank/DDBJ whole genome shotgun (WGS) entry which is preliminary data.</text>
</comment>
<keyword evidence="1" id="KW-0812">Transmembrane</keyword>
<keyword evidence="1" id="KW-1133">Transmembrane helix</keyword>
<keyword evidence="3" id="KW-1185">Reference proteome</keyword>
<accession>A0A4V1RKL2</accession>
<proteinExistence type="predicted"/>
<evidence type="ECO:0000313" key="2">
    <source>
        <dbReference type="EMBL" id="RYB92672.1"/>
    </source>
</evidence>
<keyword evidence="1" id="KW-0472">Membrane</keyword>
<name>A0A4V1RKL2_9ACTN</name>
<sequence>MEQVYEIEDAGPGRWLQATGISAMVAAALATIVFGTPAMPDHGSTDGSCRLDFVAQEWTGSSCRDVAAESASR</sequence>
<evidence type="ECO:0000256" key="1">
    <source>
        <dbReference type="SAM" id="Phobius"/>
    </source>
</evidence>
<dbReference type="RefSeq" id="WP_129474277.1">
    <property type="nucleotide sequence ID" value="NZ_SDWS01000002.1"/>
</dbReference>
<organism evidence="2 3">
    <name type="scientific">Nocardioides glacieisoli</name>
    <dbReference type="NCBI Taxonomy" id="1168730"/>
    <lineage>
        <taxon>Bacteria</taxon>
        <taxon>Bacillati</taxon>
        <taxon>Actinomycetota</taxon>
        <taxon>Actinomycetes</taxon>
        <taxon>Propionibacteriales</taxon>
        <taxon>Nocardioidaceae</taxon>
        <taxon>Nocardioides</taxon>
    </lineage>
</organism>